<dbReference type="PROSITE" id="PS00622">
    <property type="entry name" value="HTH_LUXR_1"/>
    <property type="match status" value="1"/>
</dbReference>
<organism evidence="5 6">
    <name type="scientific">Catenuloplanes nepalensis</name>
    <dbReference type="NCBI Taxonomy" id="587533"/>
    <lineage>
        <taxon>Bacteria</taxon>
        <taxon>Bacillati</taxon>
        <taxon>Actinomycetota</taxon>
        <taxon>Actinomycetes</taxon>
        <taxon>Micromonosporales</taxon>
        <taxon>Micromonosporaceae</taxon>
        <taxon>Catenuloplanes</taxon>
    </lineage>
</organism>
<sequence length="54" mass="5920">MPGSANGLSNAEIAATLVISPETVKTFVWRILTKLDLRDRVQAVVYAYRNGLVT</sequence>
<dbReference type="InterPro" id="IPR000792">
    <property type="entry name" value="Tscrpt_reg_LuxR_C"/>
</dbReference>
<evidence type="ECO:0000256" key="3">
    <source>
        <dbReference type="ARBA" id="ARBA00023163"/>
    </source>
</evidence>
<keyword evidence="1" id="KW-0805">Transcription regulation</keyword>
<dbReference type="Pfam" id="PF00196">
    <property type="entry name" value="GerE"/>
    <property type="match status" value="1"/>
</dbReference>
<dbReference type="InterPro" id="IPR016032">
    <property type="entry name" value="Sig_transdc_resp-reg_C-effctor"/>
</dbReference>
<name>A0ABT9MPE7_9ACTN</name>
<gene>
    <name evidence="5" type="ORF">J2S43_001811</name>
</gene>
<dbReference type="EMBL" id="JAUSRA010000001">
    <property type="protein sequence ID" value="MDP9793299.1"/>
    <property type="molecule type" value="Genomic_DNA"/>
</dbReference>
<comment type="caution">
    <text evidence="5">The sequence shown here is derived from an EMBL/GenBank/DDBJ whole genome shotgun (WGS) entry which is preliminary data.</text>
</comment>
<keyword evidence="6" id="KW-1185">Reference proteome</keyword>
<keyword evidence="2 5" id="KW-0238">DNA-binding</keyword>
<evidence type="ECO:0000256" key="1">
    <source>
        <dbReference type="ARBA" id="ARBA00023015"/>
    </source>
</evidence>
<dbReference type="SUPFAM" id="SSF46894">
    <property type="entry name" value="C-terminal effector domain of the bipartite response regulators"/>
    <property type="match status" value="1"/>
</dbReference>
<dbReference type="GO" id="GO:0003677">
    <property type="term" value="F:DNA binding"/>
    <property type="evidence" value="ECO:0007669"/>
    <property type="project" value="UniProtKB-KW"/>
</dbReference>
<evidence type="ECO:0000256" key="2">
    <source>
        <dbReference type="ARBA" id="ARBA00023125"/>
    </source>
</evidence>
<keyword evidence="3" id="KW-0804">Transcription</keyword>
<dbReference type="PRINTS" id="PR00038">
    <property type="entry name" value="HTHLUXR"/>
</dbReference>
<dbReference type="Gene3D" id="1.10.10.10">
    <property type="entry name" value="Winged helix-like DNA-binding domain superfamily/Winged helix DNA-binding domain"/>
    <property type="match status" value="1"/>
</dbReference>
<dbReference type="CDD" id="cd06170">
    <property type="entry name" value="LuxR_C_like"/>
    <property type="match status" value="1"/>
</dbReference>
<dbReference type="SMART" id="SM00421">
    <property type="entry name" value="HTH_LUXR"/>
    <property type="match status" value="1"/>
</dbReference>
<evidence type="ECO:0000313" key="6">
    <source>
        <dbReference type="Proteomes" id="UP001240984"/>
    </source>
</evidence>
<dbReference type="Proteomes" id="UP001240984">
    <property type="component" value="Unassembled WGS sequence"/>
</dbReference>
<protein>
    <submittedName>
        <fullName evidence="5">DNA-binding NarL/FixJ family response regulator</fullName>
    </submittedName>
</protein>
<evidence type="ECO:0000259" key="4">
    <source>
        <dbReference type="PROSITE" id="PS50043"/>
    </source>
</evidence>
<accession>A0ABT9MPE7</accession>
<feature type="domain" description="HTH luxR-type" evidence="4">
    <location>
        <begin position="1"/>
        <end position="51"/>
    </location>
</feature>
<reference evidence="5 6" key="1">
    <citation type="submission" date="2023-07" db="EMBL/GenBank/DDBJ databases">
        <title>Sequencing the genomes of 1000 actinobacteria strains.</title>
        <authorList>
            <person name="Klenk H.-P."/>
        </authorList>
    </citation>
    <scope>NUCLEOTIDE SEQUENCE [LARGE SCALE GENOMIC DNA]</scope>
    <source>
        <strain evidence="5 6">DSM 44710</strain>
    </source>
</reference>
<dbReference type="PANTHER" id="PTHR44688">
    <property type="entry name" value="DNA-BINDING TRANSCRIPTIONAL ACTIVATOR DEVR_DOSR"/>
    <property type="match status" value="1"/>
</dbReference>
<proteinExistence type="predicted"/>
<dbReference type="PANTHER" id="PTHR44688:SF16">
    <property type="entry name" value="DNA-BINDING TRANSCRIPTIONAL ACTIVATOR DEVR_DOSR"/>
    <property type="match status" value="1"/>
</dbReference>
<dbReference type="InterPro" id="IPR036388">
    <property type="entry name" value="WH-like_DNA-bd_sf"/>
</dbReference>
<evidence type="ECO:0000313" key="5">
    <source>
        <dbReference type="EMBL" id="MDP9793299.1"/>
    </source>
</evidence>
<dbReference type="PROSITE" id="PS50043">
    <property type="entry name" value="HTH_LUXR_2"/>
    <property type="match status" value="1"/>
</dbReference>